<comment type="caution">
    <text evidence="2">The sequence shown here is derived from an EMBL/GenBank/DDBJ whole genome shotgun (WGS) entry which is preliminary data.</text>
</comment>
<dbReference type="Gene3D" id="3.30.420.10">
    <property type="entry name" value="Ribonuclease H-like superfamily/Ribonuclease H"/>
    <property type="match status" value="1"/>
</dbReference>
<feature type="compositionally biased region" description="Polar residues" evidence="1">
    <location>
        <begin position="665"/>
        <end position="681"/>
    </location>
</feature>
<dbReference type="EMBL" id="JAOZYT010000042">
    <property type="protein sequence ID" value="MCW0524132.1"/>
    <property type="molecule type" value="Genomic_DNA"/>
</dbReference>
<dbReference type="AlphaFoldDB" id="A0AAP3AM49"/>
<evidence type="ECO:0000256" key="1">
    <source>
        <dbReference type="SAM" id="MobiDB-lite"/>
    </source>
</evidence>
<evidence type="ECO:0008006" key="4">
    <source>
        <dbReference type="Google" id="ProtNLM"/>
    </source>
</evidence>
<feature type="region of interest" description="Disordered" evidence="1">
    <location>
        <begin position="658"/>
        <end position="681"/>
    </location>
</feature>
<dbReference type="GO" id="GO:0003676">
    <property type="term" value="F:nucleic acid binding"/>
    <property type="evidence" value="ECO:0007669"/>
    <property type="project" value="InterPro"/>
</dbReference>
<dbReference type="InterPro" id="IPR036397">
    <property type="entry name" value="RNaseH_sf"/>
</dbReference>
<evidence type="ECO:0000313" key="3">
    <source>
        <dbReference type="Proteomes" id="UP001207440"/>
    </source>
</evidence>
<protein>
    <recommendedName>
        <fullName evidence="4">Integrase catalytic domain-containing protein</fullName>
    </recommendedName>
</protein>
<gene>
    <name evidence="2" type="ORF">OKE68_07380</name>
</gene>
<dbReference type="RefSeq" id="WP_214193852.1">
    <property type="nucleotide sequence ID" value="NZ_CP081925.1"/>
</dbReference>
<sequence length="681" mass="79290">MPHLWGNILVVTKDELVPKYYKTIQALQVSIWRYKNLPYGIKQVQKGGNGRQMLVNFDTLPKELQEAIGDPRKMEHPLLHFWEVSPLATAFYTTFDFEDGMPLKTEFQEEYITNASVLIALQKLKEHRLALKDGKKVGITKSLWEDMVTFNDILPKIHHRPHTMMVGERHFDRLFKAFLKGDEKGFNFESLISKKLNNQHRRIMTDEMMELLNAMFAGQEHKPTRTEIANKYQGFLEGEVEVINHTTGEVYDHTDRTKYKKISESSIIAWLAKWEYKIGAFAKRSGNRQTLLQQFVPYHSLSKVKEAGVLVSIDDRQPPFFYDKGKRMWFYMAIDLGSEAWTTWVHGETKEGLILEFYRQMVRNYTEWGFNLPLELECESALNSTFKDTFLKQGAMFERVRIEANKARSKHIERYFGKLRYEFEKDKNGWLGRPFARKEDNQKGAGADIILPKEKIIMNSLYDIQKWNNMEHSRYEGKSRWQVFTEMQCKDTKPTNWRAILPHLGRVTSTSCNAGIVRFRSAEYLLGLGGEIALGDDLIKLMKYVEGKSFEVYWLDGNDGSPLKAMIYYDDMLLCELLPKPVYSRAYHELDDTGKINRQIMSAYENTVNAFMRERKNDIDNLTVIDRRSKIIGNSFVIPGLEAFIPSEEPAKIINIEDEEYSPLEQPSTGRKSKSLFSNFS</sequence>
<organism evidence="2 3">
    <name type="scientific">Riemerella anatipestifer</name>
    <name type="common">Moraxella anatipestifer</name>
    <dbReference type="NCBI Taxonomy" id="34085"/>
    <lineage>
        <taxon>Bacteria</taxon>
        <taxon>Pseudomonadati</taxon>
        <taxon>Bacteroidota</taxon>
        <taxon>Flavobacteriia</taxon>
        <taxon>Flavobacteriales</taxon>
        <taxon>Weeksellaceae</taxon>
        <taxon>Riemerella</taxon>
    </lineage>
</organism>
<accession>A0AAP3AM49</accession>
<name>A0AAP3AM49_RIEAN</name>
<evidence type="ECO:0000313" key="2">
    <source>
        <dbReference type="EMBL" id="MCW0524132.1"/>
    </source>
</evidence>
<proteinExistence type="predicted"/>
<reference evidence="2" key="1">
    <citation type="submission" date="2022-10" db="EMBL/GenBank/DDBJ databases">
        <title>Sifting through the core-genome to identify putative cross-protective antigens against Riemerella anatipestifer.</title>
        <authorList>
            <person name="Zheng X."/>
            <person name="Zhang W."/>
        </authorList>
    </citation>
    <scope>NUCLEOTIDE SEQUENCE</scope>
    <source>
        <strain evidence="2">ZWRA178</strain>
    </source>
</reference>
<dbReference type="Proteomes" id="UP001207440">
    <property type="component" value="Unassembled WGS sequence"/>
</dbReference>